<comment type="caution">
    <text evidence="10">The sequence shown here is derived from an EMBL/GenBank/DDBJ whole genome shotgun (WGS) entry which is preliminary data.</text>
</comment>
<comment type="similarity">
    <text evidence="8">Belongs to the polygalacturonase-inhibiting protein family.</text>
</comment>
<sequence length="382" mass="42471">MHLLKLHIQKRLTLHFKSTSPLQLLSYSLDMSWLLLIFLMAPAVLMAERCHPNDKAAILKFKNSFSNGRELLPMWTPDRDCCDIFDCDEATNRIIDFSLTYSNLAGTIPDSIGNLTYLKTLRLHKMPFLIGEIPLAVTRLKYVTFFDISWTNVSGRVPSFLSKLQSVMILDLSFNNLSGPIPSSLATLPNMIGLDLSRNRLDGSIPESFGHIASPALQGLVLSHNMLSGEIPTSLGKMKIYRIDVSRNNLSGDASMLFGSSKNTTVIDISRNNFDFDLSRVSFMVDTLVTLDISHNKIYGEIPSQILEAYMLQSLNVSYNRLCGTIPSPWKLKLAIEAAAWWCRGHANGDKDHGYDDVSPVLASLEGDGDDDDGDYDFAPAA</sequence>
<dbReference type="EMBL" id="SZYD01000019">
    <property type="protein sequence ID" value="KAD2393876.1"/>
    <property type="molecule type" value="Genomic_DNA"/>
</dbReference>
<accession>A0A5N6LP06</accession>
<dbReference type="Pfam" id="PF08263">
    <property type="entry name" value="LRRNT_2"/>
    <property type="match status" value="1"/>
</dbReference>
<evidence type="ECO:0000256" key="1">
    <source>
        <dbReference type="ARBA" id="ARBA00004196"/>
    </source>
</evidence>
<dbReference type="AlphaFoldDB" id="A0A5N6LP06"/>
<evidence type="ECO:0000256" key="4">
    <source>
        <dbReference type="ARBA" id="ARBA00022729"/>
    </source>
</evidence>
<evidence type="ECO:0000256" key="7">
    <source>
        <dbReference type="ARBA" id="ARBA00023180"/>
    </source>
</evidence>
<keyword evidence="11" id="KW-1185">Reference proteome</keyword>
<dbReference type="SUPFAM" id="SSF52058">
    <property type="entry name" value="L domain-like"/>
    <property type="match status" value="1"/>
</dbReference>
<comment type="subcellular location">
    <subcellularLocation>
        <location evidence="1">Cell envelope</location>
    </subcellularLocation>
    <subcellularLocation>
        <location evidence="2">Membrane</location>
    </subcellularLocation>
</comment>
<keyword evidence="3" id="KW-0433">Leucine-rich repeat</keyword>
<dbReference type="GO" id="GO:0016020">
    <property type="term" value="C:membrane"/>
    <property type="evidence" value="ECO:0007669"/>
    <property type="project" value="UniProtKB-SubCell"/>
</dbReference>
<keyword evidence="6" id="KW-0472">Membrane</keyword>
<dbReference type="InterPro" id="IPR032675">
    <property type="entry name" value="LRR_dom_sf"/>
</dbReference>
<evidence type="ECO:0000256" key="3">
    <source>
        <dbReference type="ARBA" id="ARBA00022614"/>
    </source>
</evidence>
<dbReference type="OrthoDB" id="676979at2759"/>
<evidence type="ECO:0000256" key="6">
    <source>
        <dbReference type="ARBA" id="ARBA00023136"/>
    </source>
</evidence>
<dbReference type="InterPro" id="IPR051848">
    <property type="entry name" value="PGIP"/>
</dbReference>
<dbReference type="PANTHER" id="PTHR48059">
    <property type="entry name" value="POLYGALACTURONASE INHIBITOR 1"/>
    <property type="match status" value="1"/>
</dbReference>
<dbReference type="Pfam" id="PF13855">
    <property type="entry name" value="LRR_8"/>
    <property type="match status" value="1"/>
</dbReference>
<dbReference type="FunFam" id="3.80.10.10:FF:000041">
    <property type="entry name" value="LRR receptor-like serine/threonine-protein kinase ERECTA"/>
    <property type="match status" value="1"/>
</dbReference>
<evidence type="ECO:0000313" key="10">
    <source>
        <dbReference type="EMBL" id="KAD2393876.1"/>
    </source>
</evidence>
<proteinExistence type="inferred from homology"/>
<evidence type="ECO:0000256" key="2">
    <source>
        <dbReference type="ARBA" id="ARBA00004370"/>
    </source>
</evidence>
<gene>
    <name evidence="10" type="ORF">E3N88_40853</name>
</gene>
<reference evidence="10 11" key="1">
    <citation type="submission" date="2019-05" db="EMBL/GenBank/DDBJ databases">
        <title>Mikania micrantha, genome provides insights into the molecular mechanism of rapid growth.</title>
        <authorList>
            <person name="Liu B."/>
        </authorList>
    </citation>
    <scope>NUCLEOTIDE SEQUENCE [LARGE SCALE GENOMIC DNA]</scope>
    <source>
        <strain evidence="10">NLD-2019</strain>
        <tissue evidence="10">Leaf</tissue>
    </source>
</reference>
<dbReference type="PANTHER" id="PTHR48059:SF4">
    <property type="entry name" value="POLYGALACTURONASE INHIBITOR 1-RELATED"/>
    <property type="match status" value="1"/>
</dbReference>
<keyword evidence="5" id="KW-0677">Repeat</keyword>
<evidence type="ECO:0000256" key="8">
    <source>
        <dbReference type="ARBA" id="ARBA00038043"/>
    </source>
</evidence>
<organism evidence="10 11">
    <name type="scientific">Mikania micrantha</name>
    <name type="common">bitter vine</name>
    <dbReference type="NCBI Taxonomy" id="192012"/>
    <lineage>
        <taxon>Eukaryota</taxon>
        <taxon>Viridiplantae</taxon>
        <taxon>Streptophyta</taxon>
        <taxon>Embryophyta</taxon>
        <taxon>Tracheophyta</taxon>
        <taxon>Spermatophyta</taxon>
        <taxon>Magnoliopsida</taxon>
        <taxon>eudicotyledons</taxon>
        <taxon>Gunneridae</taxon>
        <taxon>Pentapetalae</taxon>
        <taxon>asterids</taxon>
        <taxon>campanulids</taxon>
        <taxon>Asterales</taxon>
        <taxon>Asteraceae</taxon>
        <taxon>Asteroideae</taxon>
        <taxon>Heliantheae alliance</taxon>
        <taxon>Eupatorieae</taxon>
        <taxon>Mikania</taxon>
    </lineage>
</organism>
<keyword evidence="7" id="KW-0325">Glycoprotein</keyword>
<dbReference type="Pfam" id="PF00560">
    <property type="entry name" value="LRR_1"/>
    <property type="match status" value="2"/>
</dbReference>
<dbReference type="InterPro" id="IPR001611">
    <property type="entry name" value="Leu-rich_rpt"/>
</dbReference>
<feature type="domain" description="Leucine-rich repeat-containing N-terminal plant-type" evidence="9">
    <location>
        <begin position="51"/>
        <end position="82"/>
    </location>
</feature>
<evidence type="ECO:0000256" key="5">
    <source>
        <dbReference type="ARBA" id="ARBA00022737"/>
    </source>
</evidence>
<dbReference type="Gene3D" id="3.80.10.10">
    <property type="entry name" value="Ribonuclease Inhibitor"/>
    <property type="match status" value="1"/>
</dbReference>
<dbReference type="Proteomes" id="UP000326396">
    <property type="component" value="Linkage Group LG9"/>
</dbReference>
<protein>
    <recommendedName>
        <fullName evidence="9">Leucine-rich repeat-containing N-terminal plant-type domain-containing protein</fullName>
    </recommendedName>
</protein>
<evidence type="ECO:0000313" key="11">
    <source>
        <dbReference type="Proteomes" id="UP000326396"/>
    </source>
</evidence>
<evidence type="ECO:0000259" key="9">
    <source>
        <dbReference type="Pfam" id="PF08263"/>
    </source>
</evidence>
<keyword evidence="4" id="KW-0732">Signal</keyword>
<dbReference type="InterPro" id="IPR013210">
    <property type="entry name" value="LRR_N_plant-typ"/>
</dbReference>
<name>A0A5N6LP06_9ASTR</name>